<organism evidence="1 2">
    <name type="scientific">Comamonas squillarum</name>
    <dbReference type="NCBI Taxonomy" id="2977320"/>
    <lineage>
        <taxon>Bacteria</taxon>
        <taxon>Pseudomonadati</taxon>
        <taxon>Pseudomonadota</taxon>
        <taxon>Betaproteobacteria</taxon>
        <taxon>Burkholderiales</taxon>
        <taxon>Comamonadaceae</taxon>
        <taxon>Comamonas</taxon>
    </lineage>
</organism>
<accession>A0ABY6A2X0</accession>
<dbReference type="SUPFAM" id="SSF141072">
    <property type="entry name" value="CalX-like"/>
    <property type="match status" value="1"/>
</dbReference>
<reference evidence="1" key="1">
    <citation type="submission" date="2022-09" db="EMBL/GenBank/DDBJ databases">
        <title>Bacterial diversity in gut of crayfish and pufferfish.</title>
        <authorList>
            <person name="Huang Y."/>
        </authorList>
    </citation>
    <scope>NUCLEOTIDE SEQUENCE</scope>
    <source>
        <strain evidence="1">PR12</strain>
    </source>
</reference>
<name>A0ABY6A2X0_9BURK</name>
<dbReference type="RefSeq" id="WP_260720190.1">
    <property type="nucleotide sequence ID" value="NZ_CP104377.1"/>
</dbReference>
<gene>
    <name evidence="1" type="ORF">N4T19_10680</name>
</gene>
<protein>
    <submittedName>
        <fullName evidence="1">Uncharacterized protein</fullName>
    </submittedName>
</protein>
<evidence type="ECO:0000313" key="1">
    <source>
        <dbReference type="EMBL" id="UXC20533.1"/>
    </source>
</evidence>
<keyword evidence="2" id="KW-1185">Reference proteome</keyword>
<sequence>MVAAADVVPEATFQWGSSGPDQWGQVGQTSAGLAWVTTDFPNSGNGSLRLDLPVTSSKAGLAYYPAATFGKLSELTTVSYQWLVHSTDVVDQAPVLRLYLRNAQGVHTQTLVYTPDIAGVHGVGLNQWTTADMLHGIVWQGRSAAQGGFDPNIRRPFSDFQADPRFADMVVFAVEGGAGNGSSGFVGAIDNIEVVGPLASVSANFEVVPPTASILCDKTQLLDSDGQTASCTLRLSRPAQAALTVGLSTSGDTARYSGCAGPLEIAEGASTASCTVTATANTVRGDGQVSVSVAIVPAANPGGYSLLAGTSVASI</sequence>
<dbReference type="InterPro" id="IPR038081">
    <property type="entry name" value="CalX-like_sf"/>
</dbReference>
<dbReference type="Proteomes" id="UP001058290">
    <property type="component" value="Chromosome"/>
</dbReference>
<proteinExistence type="predicted"/>
<dbReference type="EMBL" id="CP104377">
    <property type="protein sequence ID" value="UXC20533.1"/>
    <property type="molecule type" value="Genomic_DNA"/>
</dbReference>
<evidence type="ECO:0000313" key="2">
    <source>
        <dbReference type="Proteomes" id="UP001058290"/>
    </source>
</evidence>